<evidence type="ECO:0000313" key="5">
    <source>
        <dbReference type="Proteomes" id="UP000660729"/>
    </source>
</evidence>
<feature type="region of interest" description="Disordered" evidence="2">
    <location>
        <begin position="137"/>
        <end position="160"/>
    </location>
</feature>
<evidence type="ECO:0000259" key="3">
    <source>
        <dbReference type="Pfam" id="PF12830"/>
    </source>
</evidence>
<keyword evidence="1" id="KW-0677">Repeat</keyword>
<feature type="region of interest" description="Disordered" evidence="2">
    <location>
        <begin position="1855"/>
        <end position="1921"/>
    </location>
</feature>
<feature type="compositionally biased region" description="Basic and acidic residues" evidence="2">
    <location>
        <begin position="137"/>
        <end position="148"/>
    </location>
</feature>
<evidence type="ECO:0000256" key="2">
    <source>
        <dbReference type="SAM" id="MobiDB-lite"/>
    </source>
</evidence>
<dbReference type="GO" id="GO:0140588">
    <property type="term" value="P:chromatin looping"/>
    <property type="evidence" value="ECO:0007669"/>
    <property type="project" value="InterPro"/>
</dbReference>
<dbReference type="Pfam" id="PF12830">
    <property type="entry name" value="Nipped-B_C"/>
    <property type="match status" value="1"/>
</dbReference>
<dbReference type="GO" id="GO:1990414">
    <property type="term" value="P:replication-born double-strand break repair via sister chromatid exchange"/>
    <property type="evidence" value="ECO:0007669"/>
    <property type="project" value="TreeGrafter"/>
</dbReference>
<feature type="compositionally biased region" description="Pro residues" evidence="2">
    <location>
        <begin position="233"/>
        <end position="250"/>
    </location>
</feature>
<feature type="region of interest" description="Disordered" evidence="2">
    <location>
        <begin position="347"/>
        <end position="367"/>
    </location>
</feature>
<dbReference type="PANTHER" id="PTHR21704">
    <property type="entry name" value="NIPPED-B-LIKE PROTEIN DELANGIN SCC2-RELATED"/>
    <property type="match status" value="1"/>
</dbReference>
<dbReference type="InterPro" id="IPR033031">
    <property type="entry name" value="Scc2/Nipped-B"/>
</dbReference>
<keyword evidence="1" id="KW-0539">Nucleus</keyword>
<feature type="region of interest" description="Disordered" evidence="2">
    <location>
        <begin position="707"/>
        <end position="733"/>
    </location>
</feature>
<feature type="compositionally biased region" description="Acidic residues" evidence="2">
    <location>
        <begin position="1858"/>
        <end position="1871"/>
    </location>
</feature>
<dbReference type="OrthoDB" id="418242at2759"/>
<feature type="compositionally biased region" description="Acidic residues" evidence="2">
    <location>
        <begin position="714"/>
        <end position="733"/>
    </location>
</feature>
<feature type="compositionally biased region" description="Polar residues" evidence="2">
    <location>
        <begin position="356"/>
        <end position="367"/>
    </location>
</feature>
<dbReference type="Gene3D" id="1.25.10.10">
    <property type="entry name" value="Leucine-rich Repeat Variant"/>
    <property type="match status" value="1"/>
</dbReference>
<evidence type="ECO:0000256" key="1">
    <source>
        <dbReference type="RuleBase" id="RU364107"/>
    </source>
</evidence>
<dbReference type="PANTHER" id="PTHR21704:SF18">
    <property type="entry name" value="NIPPED-B-LIKE PROTEIN"/>
    <property type="match status" value="1"/>
</dbReference>
<keyword evidence="1" id="KW-0131">Cell cycle</keyword>
<feature type="compositionally biased region" description="Basic residues" evidence="2">
    <location>
        <begin position="1898"/>
        <end position="1908"/>
    </location>
</feature>
<protein>
    <recommendedName>
        <fullName evidence="1">Sister chromatid cohesion protein</fullName>
    </recommendedName>
</protein>
<proteinExistence type="inferred from homology"/>
<reference evidence="4" key="1">
    <citation type="submission" date="2020-04" db="EMBL/GenBank/DDBJ databases">
        <title>Draft genome resource of the tomato pathogen Pseudocercospora fuligena.</title>
        <authorList>
            <person name="Zaccaron A."/>
        </authorList>
    </citation>
    <scope>NUCLEOTIDE SEQUENCE</scope>
    <source>
        <strain evidence="4">PF001</strain>
    </source>
</reference>
<evidence type="ECO:0000313" key="4">
    <source>
        <dbReference type="EMBL" id="KAF7196747.1"/>
    </source>
</evidence>
<dbReference type="GO" id="GO:0003682">
    <property type="term" value="F:chromatin binding"/>
    <property type="evidence" value="ECO:0007669"/>
    <property type="project" value="TreeGrafter"/>
</dbReference>
<comment type="subcellular location">
    <subcellularLocation>
        <location evidence="1">Nucleus</location>
    </subcellularLocation>
</comment>
<dbReference type="InterPro" id="IPR016024">
    <property type="entry name" value="ARM-type_fold"/>
</dbReference>
<sequence>MEDGTLDPRQLMQNGGGGGYGHAAGSAARPQTNGLPQDARPQESRQRVPTVAEALPFSPFSSIVPFNPDIMHTPLALSTTSPAVFENDEAIKSTRRELERLTAGATNAEQASKRCETTLNDIQKLLLAENLTDYKFKETKRPKSKEATDQTPQQPKLSSFAKMVYDSVKEPYRYLTPPEEPGSLQAKSVAPNGRAQQPPGPKSSAAPAPLPTQKPKVVQNPQTSSPLQQQKPRPAPVEQPPRAVPQPQKPSPAQQPHNASVHQQARGTPVALVPVIPRASQQVQAQYTPHQQQQRVSQQNLEIPISKQIGSQELQATPGGSQKAKLYVQPATLTPSQRAAFQKVNDVLPDPRDSTPSRGQGAYLTNNATIASSDQRRKADQAVEALLSQLEALFEAEDQMQPDTSEAAPVRENRYFSTHDTDEGPALILQADVQALLNTAFQKVVNHNRLDSIEVDQLTRIQRICERSVSALGSGSLAIGDDWSDDDVNEWVFRLQNAENGIIAARTLLHIMTGGSHRKELQSEDCLRLVLNAVHTGLDTCILPVVELRSFLGEQVKNAPANPRFKIAVENRNALQSLVAATTKTLALLGDLFAKTDVDETGISSLVYSCKMLIFASNAGNERDSALGIQIFEAMRKVAMNVISKIFTKYDDQRRFIIDEMLLSLEHLPANKQSARQFRLSDGKPVQLMSALLMRLVQSSAVVSKKSLRHAENSGDEESEEESEVEDSESDDDVIAVGAAKKKTARKSSSANRPTDLSALYQPLQQESSRTAAHIANMLLQRAIGKSKSSTEDPFRRLLDVFTEDFINVLGSSDWPAAEVLLRQIVARLMQIADDGKQPAPARTLALELLGTIGSGIMDVLKTTADAAQLADAEDHVSQGLASIARQAESGDLDVSVVTSFEGPYRVLLEYLHARNVEKDPQLLSARGYHLVQWADAVSRMKGKGEDQLLSSTTALENKIRSMMVDINWLEDHSSFAQPTTAQGKLAAKIVTANSSLCRALPNIIQRVTQSMGSQQPTVRSRALKSVTTLLEKDPAILDRNEAVLRQILRSLSDPSSLVRDSALNLIQKCVAIRPALELKVYEKIVERTTDASHQVRKRAMAFLKQVYLHVHDNRVRAKISNAMISRIHDVDESVVEVARATIEEIWFSAFRGASSGQDRSVDFQIQLAGQVALIVQTVDLGDNVASVLEALLKTLMTKSKQAVDNKRICKAFVRVLFDGLLDSSQIPGAPTQETVLRTLIVFAKTVPEIFLASQLELLGPYSRNLNTGDELEMFRSVIIILRYTMPELTGLNVAFLKELQNDLMTAITNVGKSELSVIAPCLWTIDSLVGNRVRLVNFVISALAGVCGMQKTVLEDQAVPRKVRRLLVIIGQFGKACQFDTNLDAFRASPRLNWYKGNSVAGLMAEICCKFTSPKHPMTVREAALDAVCAISHTYPKNYLRADVNNAIEMVFEAKEAVLEEVLISSFETFFTSNEKPPDDPDAPEAGSGIATGAQRLGNTYQAEGADVALNSLCQRFMQSILRIATTSLDEAALGAARTVASVNRMGLMNPSDSAPGLVALMTCPVPAISKIAFLSYKEQYFTYNSVLEKTMLKSVILSYEYQRNVAKDLVGFTGHPPVSKLHYFWDAVKTVGFQKNRTKFFDQLCGSLTFDPAKMTTVDDLQKHLLYVRYCVENIAFLDHDKLTEPLHAVACLEKAYAGAGLAVTQAIESDIFKLQVPVSSQAPATSETLPDGNSDSIAVAQPASAATPPVESEKLLQHATSAQILSLLVETRNFLRSVWLLKKHSEAGTKSKAKAAKDAEKNAVRATNAPALTETYQSKITKIMGATQDGDSQLAICKALVELMTVDNEAKVASGDEDEIMMEDDDDARSEGSRSKSPAPRGKKRKSTGGQGGGPKKKGRPRKSSISKMDEDEEEGWD</sequence>
<comment type="caution">
    <text evidence="4">The sequence shown here is derived from an EMBL/GenBank/DDBJ whole genome shotgun (WGS) entry which is preliminary data.</text>
</comment>
<feature type="compositionally biased region" description="Polar residues" evidence="2">
    <location>
        <begin position="219"/>
        <end position="231"/>
    </location>
</feature>
<dbReference type="InterPro" id="IPR011989">
    <property type="entry name" value="ARM-like"/>
</dbReference>
<feature type="region of interest" description="Disordered" evidence="2">
    <location>
        <begin position="173"/>
        <end position="267"/>
    </location>
</feature>
<dbReference type="GO" id="GO:0071169">
    <property type="term" value="P:establishment of protein localization to chromatin"/>
    <property type="evidence" value="ECO:0007669"/>
    <property type="project" value="TreeGrafter"/>
</dbReference>
<comment type="similarity">
    <text evidence="1">Belongs to the SCC2/Nipped-B family.</text>
</comment>
<keyword evidence="5" id="KW-1185">Reference proteome</keyword>
<dbReference type="SUPFAM" id="SSF48371">
    <property type="entry name" value="ARM repeat"/>
    <property type="match status" value="1"/>
</dbReference>
<dbReference type="GO" id="GO:0090694">
    <property type="term" value="C:Scc2-Scc4 cohesin loading complex"/>
    <property type="evidence" value="ECO:0007669"/>
    <property type="project" value="TreeGrafter"/>
</dbReference>
<dbReference type="GO" id="GO:0061775">
    <property type="term" value="F:cohesin loader activity"/>
    <property type="evidence" value="ECO:0007669"/>
    <property type="project" value="InterPro"/>
</dbReference>
<gene>
    <name evidence="4" type="ORF">HII31_02117</name>
</gene>
<dbReference type="CDD" id="cd23958">
    <property type="entry name" value="SCC2"/>
    <property type="match status" value="1"/>
</dbReference>
<dbReference type="EMBL" id="JABCIY010000024">
    <property type="protein sequence ID" value="KAF7196747.1"/>
    <property type="molecule type" value="Genomic_DNA"/>
</dbReference>
<feature type="domain" description="Sister chromatid cohesion C-terminal" evidence="3">
    <location>
        <begin position="1512"/>
        <end position="1697"/>
    </location>
</feature>
<feature type="region of interest" description="Disordered" evidence="2">
    <location>
        <begin position="1"/>
        <end position="49"/>
    </location>
</feature>
<dbReference type="Pfam" id="PF20168">
    <property type="entry name" value="PDS5"/>
    <property type="match status" value="1"/>
</dbReference>
<feature type="compositionally biased region" description="Polar residues" evidence="2">
    <location>
        <begin position="257"/>
        <end position="266"/>
    </location>
</feature>
<dbReference type="GO" id="GO:0034087">
    <property type="term" value="P:establishment of mitotic sister chromatid cohesion"/>
    <property type="evidence" value="ECO:0007669"/>
    <property type="project" value="TreeGrafter"/>
</dbReference>
<dbReference type="GO" id="GO:0010468">
    <property type="term" value="P:regulation of gene expression"/>
    <property type="evidence" value="ECO:0007669"/>
    <property type="project" value="InterPro"/>
</dbReference>
<dbReference type="Proteomes" id="UP000660729">
    <property type="component" value="Unassembled WGS sequence"/>
</dbReference>
<accession>A0A8H6RTT4</accession>
<name>A0A8H6RTT4_9PEZI</name>
<dbReference type="InterPro" id="IPR024986">
    <property type="entry name" value="Nipped-B_C"/>
</dbReference>
<organism evidence="4 5">
    <name type="scientific">Pseudocercospora fuligena</name>
    <dbReference type="NCBI Taxonomy" id="685502"/>
    <lineage>
        <taxon>Eukaryota</taxon>
        <taxon>Fungi</taxon>
        <taxon>Dikarya</taxon>
        <taxon>Ascomycota</taxon>
        <taxon>Pezizomycotina</taxon>
        <taxon>Dothideomycetes</taxon>
        <taxon>Dothideomycetidae</taxon>
        <taxon>Mycosphaerellales</taxon>
        <taxon>Mycosphaerellaceae</taxon>
        <taxon>Pseudocercospora</taxon>
    </lineage>
</organism>